<keyword evidence="9" id="KW-1185">Reference proteome</keyword>
<dbReference type="GO" id="GO:0009279">
    <property type="term" value="C:cell outer membrane"/>
    <property type="evidence" value="ECO:0007669"/>
    <property type="project" value="UniProtKB-SubCell"/>
</dbReference>
<feature type="domain" description="SusD-like N-terminal" evidence="7">
    <location>
        <begin position="88"/>
        <end position="230"/>
    </location>
</feature>
<organism evidence="8 9">
    <name type="scientific">Flammeovirga aprica JL-4</name>
    <dbReference type="NCBI Taxonomy" id="694437"/>
    <lineage>
        <taxon>Bacteria</taxon>
        <taxon>Pseudomonadati</taxon>
        <taxon>Bacteroidota</taxon>
        <taxon>Cytophagia</taxon>
        <taxon>Cytophagales</taxon>
        <taxon>Flammeovirgaceae</taxon>
        <taxon>Flammeovirga</taxon>
    </lineage>
</organism>
<dbReference type="InterPro" id="IPR011990">
    <property type="entry name" value="TPR-like_helical_dom_sf"/>
</dbReference>
<keyword evidence="3" id="KW-0732">Signal</keyword>
<feature type="domain" description="RagB/SusD" evidence="6">
    <location>
        <begin position="361"/>
        <end position="547"/>
    </location>
</feature>
<dbReference type="InterPro" id="IPR012944">
    <property type="entry name" value="SusD_RagB_dom"/>
</dbReference>
<dbReference type="AlphaFoldDB" id="A0A7X9P2H2"/>
<dbReference type="EMBL" id="JABANE010000019">
    <property type="protein sequence ID" value="NME68120.1"/>
    <property type="molecule type" value="Genomic_DNA"/>
</dbReference>
<accession>A0A7X9P2H2</accession>
<keyword evidence="5" id="KW-0998">Cell outer membrane</keyword>
<comment type="subcellular location">
    <subcellularLocation>
        <location evidence="1">Cell outer membrane</location>
    </subcellularLocation>
</comment>
<evidence type="ECO:0000256" key="4">
    <source>
        <dbReference type="ARBA" id="ARBA00023136"/>
    </source>
</evidence>
<reference evidence="8 9" key="1">
    <citation type="submission" date="2020-04" db="EMBL/GenBank/DDBJ databases">
        <title>Flammeovirga sp. SR4, a novel species isolated from seawater.</title>
        <authorList>
            <person name="Wang X."/>
        </authorList>
    </citation>
    <scope>NUCLEOTIDE SEQUENCE [LARGE SCALE GENOMIC DNA]</scope>
    <source>
        <strain evidence="8 9">ATCC 23126</strain>
    </source>
</reference>
<evidence type="ECO:0000256" key="5">
    <source>
        <dbReference type="ARBA" id="ARBA00023237"/>
    </source>
</evidence>
<name>A0A7X9P2H2_9BACT</name>
<gene>
    <name evidence="8" type="ORF">HHU12_09120</name>
</gene>
<dbReference type="SUPFAM" id="SSF48452">
    <property type="entry name" value="TPR-like"/>
    <property type="match status" value="1"/>
</dbReference>
<comment type="similarity">
    <text evidence="2">Belongs to the SusD family.</text>
</comment>
<evidence type="ECO:0000313" key="9">
    <source>
        <dbReference type="Proteomes" id="UP000576082"/>
    </source>
</evidence>
<keyword evidence="4" id="KW-0472">Membrane</keyword>
<sequence length="548" mass="61509">MRLKNILIAGITTALSVTSCHSVLDVDPTQSQTASTFFATSAEAQQALFGVYEKLRSDYKNTVPNSNPILEAALGDDAHVAGSPDGNDMLSLQRMSHFKAFTNSATALAAWSKCYEAIQRANTLLANYDQINFVAKDGDLKQTIRGEATFLRAHFYFELVRYFENIPLILEPLEGESWTSITQVAPEEVYAQIAKDILTGIAFMTDEVEPEFDGQLTKYAAMAELVKVYMFYTGYYKQESLPVAGSNPITKDMVISYAEEIINSGNYELEENYADLFNENGNFSKEAIFEITFVNTGSGHWGDWSFGSIFCQMSGPREHSSARFAPGWGIFAPTRDLEAQFEEGDTRKGATIVYAKELIDLTGKTYELNYQFTSMHANKYTTHFWNKAGSETPLNWAQNYHYLRLADVYLLAAELYLDTNNGKATEFVNIVRERAGLEALSSVTLEDIQHERRVELAFEGHRYFDVLRRGLAEADAELSVSNYQLVPPTDTEEKYIDDSGYNFTGDVSQNGDPSIYEVSFDPSKKGFLPIPQYELDLHSALKQNDGYN</sequence>
<dbReference type="Proteomes" id="UP000576082">
    <property type="component" value="Unassembled WGS sequence"/>
</dbReference>
<dbReference type="RefSeq" id="WP_169656432.1">
    <property type="nucleotide sequence ID" value="NZ_JABANE010000019.1"/>
</dbReference>
<evidence type="ECO:0000259" key="7">
    <source>
        <dbReference type="Pfam" id="PF14322"/>
    </source>
</evidence>
<evidence type="ECO:0000259" key="6">
    <source>
        <dbReference type="Pfam" id="PF07980"/>
    </source>
</evidence>
<protein>
    <submittedName>
        <fullName evidence="8">RagB/SusD family nutrient uptake outer membrane protein</fullName>
    </submittedName>
</protein>
<evidence type="ECO:0000256" key="1">
    <source>
        <dbReference type="ARBA" id="ARBA00004442"/>
    </source>
</evidence>
<dbReference type="Pfam" id="PF14322">
    <property type="entry name" value="SusD-like_3"/>
    <property type="match status" value="1"/>
</dbReference>
<dbReference type="PROSITE" id="PS51257">
    <property type="entry name" value="PROKAR_LIPOPROTEIN"/>
    <property type="match status" value="1"/>
</dbReference>
<comment type="caution">
    <text evidence="8">The sequence shown here is derived from an EMBL/GenBank/DDBJ whole genome shotgun (WGS) entry which is preliminary data.</text>
</comment>
<dbReference type="InterPro" id="IPR033985">
    <property type="entry name" value="SusD-like_N"/>
</dbReference>
<evidence type="ECO:0000313" key="8">
    <source>
        <dbReference type="EMBL" id="NME68120.1"/>
    </source>
</evidence>
<dbReference type="Gene3D" id="1.25.40.390">
    <property type="match status" value="1"/>
</dbReference>
<evidence type="ECO:0000256" key="3">
    <source>
        <dbReference type="ARBA" id="ARBA00022729"/>
    </source>
</evidence>
<evidence type="ECO:0000256" key="2">
    <source>
        <dbReference type="ARBA" id="ARBA00006275"/>
    </source>
</evidence>
<proteinExistence type="inferred from homology"/>
<dbReference type="Pfam" id="PF07980">
    <property type="entry name" value="SusD_RagB"/>
    <property type="match status" value="1"/>
</dbReference>